<dbReference type="EMBL" id="JAKKPZ010000016">
    <property type="protein sequence ID" value="KAI1713117.1"/>
    <property type="molecule type" value="Genomic_DNA"/>
</dbReference>
<name>A0AAD4N2V8_9BILA</name>
<proteinExistence type="predicted"/>
<gene>
    <name evidence="1" type="ORF">DdX_09189</name>
</gene>
<comment type="caution">
    <text evidence="1">The sequence shown here is derived from an EMBL/GenBank/DDBJ whole genome shotgun (WGS) entry which is preliminary data.</text>
</comment>
<dbReference type="Proteomes" id="UP001201812">
    <property type="component" value="Unassembled WGS sequence"/>
</dbReference>
<reference evidence="1" key="1">
    <citation type="submission" date="2022-01" db="EMBL/GenBank/DDBJ databases">
        <title>Genome Sequence Resource for Two Populations of Ditylenchus destructor, the Migratory Endoparasitic Phytonematode.</title>
        <authorList>
            <person name="Zhang H."/>
            <person name="Lin R."/>
            <person name="Xie B."/>
        </authorList>
    </citation>
    <scope>NUCLEOTIDE SEQUENCE</scope>
    <source>
        <strain evidence="1">BazhouSP</strain>
    </source>
</reference>
<evidence type="ECO:0000313" key="2">
    <source>
        <dbReference type="Proteomes" id="UP001201812"/>
    </source>
</evidence>
<dbReference type="AlphaFoldDB" id="A0AAD4N2V8"/>
<accession>A0AAD4N2V8</accession>
<protein>
    <submittedName>
        <fullName evidence="1">Uncharacterized protein</fullName>
    </submittedName>
</protein>
<evidence type="ECO:0000313" key="1">
    <source>
        <dbReference type="EMBL" id="KAI1713117.1"/>
    </source>
</evidence>
<keyword evidence="2" id="KW-1185">Reference proteome</keyword>
<sequence length="76" mass="8013">MCLAVAVNGCSTDAECSDGKVCIDHSPDAAPTSCGDPELAFDCKKNDDCPSGYICAFVNDFLQQRCGKCASSERLN</sequence>
<organism evidence="1 2">
    <name type="scientific">Ditylenchus destructor</name>
    <dbReference type="NCBI Taxonomy" id="166010"/>
    <lineage>
        <taxon>Eukaryota</taxon>
        <taxon>Metazoa</taxon>
        <taxon>Ecdysozoa</taxon>
        <taxon>Nematoda</taxon>
        <taxon>Chromadorea</taxon>
        <taxon>Rhabditida</taxon>
        <taxon>Tylenchina</taxon>
        <taxon>Tylenchomorpha</taxon>
        <taxon>Sphaerularioidea</taxon>
        <taxon>Anguinidae</taxon>
        <taxon>Anguininae</taxon>
        <taxon>Ditylenchus</taxon>
    </lineage>
</organism>